<keyword evidence="1" id="KW-0677">Repeat</keyword>
<dbReference type="Gene3D" id="1.25.40.10">
    <property type="entry name" value="Tetratricopeptide repeat domain"/>
    <property type="match status" value="2"/>
</dbReference>
<accession>A0A844AWQ9</accession>
<keyword evidence="4" id="KW-0732">Signal</keyword>
<feature type="chain" id="PRO_5033037396" evidence="4">
    <location>
        <begin position="29"/>
        <end position="582"/>
    </location>
</feature>
<reference evidence="5 6" key="1">
    <citation type="submission" date="2019-10" db="EMBL/GenBank/DDBJ databases">
        <title>Epibacterium sp. nov., isolated from seawater.</title>
        <authorList>
            <person name="Zhang X."/>
            <person name="Li N."/>
        </authorList>
    </citation>
    <scope>NUCLEOTIDE SEQUENCE [LARGE SCALE GENOMIC DNA]</scope>
    <source>
        <strain evidence="5 6">SM1969</strain>
    </source>
</reference>
<feature type="repeat" description="TPR" evidence="3">
    <location>
        <begin position="39"/>
        <end position="72"/>
    </location>
</feature>
<evidence type="ECO:0000256" key="1">
    <source>
        <dbReference type="ARBA" id="ARBA00022737"/>
    </source>
</evidence>
<protein>
    <submittedName>
        <fullName evidence="5">Tetratricopeptide repeat protein</fullName>
    </submittedName>
</protein>
<feature type="signal peptide" evidence="4">
    <location>
        <begin position="1"/>
        <end position="28"/>
    </location>
</feature>
<dbReference type="InterPro" id="IPR019734">
    <property type="entry name" value="TPR_rpt"/>
</dbReference>
<dbReference type="PROSITE" id="PS50005">
    <property type="entry name" value="TPR"/>
    <property type="match status" value="4"/>
</dbReference>
<feature type="repeat" description="TPR" evidence="3">
    <location>
        <begin position="478"/>
        <end position="511"/>
    </location>
</feature>
<dbReference type="Pfam" id="PF13174">
    <property type="entry name" value="TPR_6"/>
    <property type="match status" value="1"/>
</dbReference>
<dbReference type="RefSeq" id="WP_328593296.1">
    <property type="nucleotide sequence ID" value="NZ_WIXK01000003.1"/>
</dbReference>
<dbReference type="PANTHER" id="PTHR12558">
    <property type="entry name" value="CELL DIVISION CYCLE 16,23,27"/>
    <property type="match status" value="1"/>
</dbReference>
<comment type="caution">
    <text evidence="5">The sequence shown here is derived from an EMBL/GenBank/DDBJ whole genome shotgun (WGS) entry which is preliminary data.</text>
</comment>
<evidence type="ECO:0000256" key="3">
    <source>
        <dbReference type="PROSITE-ProRule" id="PRU00339"/>
    </source>
</evidence>
<dbReference type="Proteomes" id="UP000436694">
    <property type="component" value="Unassembled WGS sequence"/>
</dbReference>
<dbReference type="SMART" id="SM00028">
    <property type="entry name" value="TPR"/>
    <property type="match status" value="7"/>
</dbReference>
<keyword evidence="2 3" id="KW-0802">TPR repeat</keyword>
<feature type="repeat" description="TPR" evidence="3">
    <location>
        <begin position="409"/>
        <end position="442"/>
    </location>
</feature>
<dbReference type="InterPro" id="IPR011990">
    <property type="entry name" value="TPR-like_helical_dom_sf"/>
</dbReference>
<proteinExistence type="predicted"/>
<evidence type="ECO:0000313" key="5">
    <source>
        <dbReference type="EMBL" id="MQY42362.1"/>
    </source>
</evidence>
<gene>
    <name evidence="5" type="ORF">GG681_06885</name>
</gene>
<dbReference type="PANTHER" id="PTHR12558:SF13">
    <property type="entry name" value="CELL DIVISION CYCLE PROTEIN 27 HOMOLOG"/>
    <property type="match status" value="1"/>
</dbReference>
<organism evidence="5 6">
    <name type="scientific">Tritonibacter aquimaris</name>
    <dbReference type="NCBI Taxonomy" id="2663379"/>
    <lineage>
        <taxon>Bacteria</taxon>
        <taxon>Pseudomonadati</taxon>
        <taxon>Pseudomonadota</taxon>
        <taxon>Alphaproteobacteria</taxon>
        <taxon>Rhodobacterales</taxon>
        <taxon>Paracoccaceae</taxon>
        <taxon>Tritonibacter</taxon>
    </lineage>
</organism>
<dbReference type="InterPro" id="IPR013105">
    <property type="entry name" value="TPR_2"/>
</dbReference>
<dbReference type="EMBL" id="WIXK01000003">
    <property type="protein sequence ID" value="MQY42362.1"/>
    <property type="molecule type" value="Genomic_DNA"/>
</dbReference>
<dbReference type="Pfam" id="PF13432">
    <property type="entry name" value="TPR_16"/>
    <property type="match status" value="2"/>
</dbReference>
<sequence length="582" mass="63625">MPIRFLRSVSFAATCAALLAGTSPQAIAQSKDFTSVRGLAGAYLAGRAATYEGNFEATADYFSRALARDPKNPVLLENVVFARLAMGQLERAAPIAQRISDLGAVSQMANVAIVGELALKEDYAAILGRDLETQTTGNLTEGLIRAWAHLGEGAVSQSVDALNELAEDSNLKFFANYHRALTLASVGDYQGAAALMEEEDRRLARASRRSALAYVQILSQLDRNGDAIAFMENAFGNRFDPALKRVSDALLQDETLAFDIAPTPQAGLAEAFFTLSVVLSGETSADLALIYARLTAALRPDHVDAILLSADLLDELDQYDLAIEAYGSVPADHPEYHAAEIGRADVLRRSGKPDAAIEVLNQLSKAHPNDPTVFSELGDLFRQQEDYAKAENAYDRALELTAPETTGRWLLLYARGISNERQDDWEQAEADFRAALALNPNQPQVLNYLGYSLVEKQTKLDEALAMIERAVEAQPEAGYIVDSLGWVLYRLGRYEEAVGHMETAVELMPVDPVVTDHLGDVYWAVGRFREAEFQWSRALSFIDPEDTDGEADPERIRRKLEVGLDAVLAEEGAEPLRVAQDG</sequence>
<dbReference type="SUPFAM" id="SSF48452">
    <property type="entry name" value="TPR-like"/>
    <property type="match status" value="2"/>
</dbReference>
<evidence type="ECO:0000256" key="4">
    <source>
        <dbReference type="SAM" id="SignalP"/>
    </source>
</evidence>
<evidence type="ECO:0000313" key="6">
    <source>
        <dbReference type="Proteomes" id="UP000436694"/>
    </source>
</evidence>
<evidence type="ECO:0000256" key="2">
    <source>
        <dbReference type="ARBA" id="ARBA00022803"/>
    </source>
</evidence>
<name>A0A844AWQ9_9RHOB</name>
<dbReference type="Pfam" id="PF07719">
    <property type="entry name" value="TPR_2"/>
    <property type="match status" value="1"/>
</dbReference>
<feature type="repeat" description="TPR" evidence="3">
    <location>
        <begin position="371"/>
        <end position="404"/>
    </location>
</feature>
<keyword evidence="6" id="KW-1185">Reference proteome</keyword>
<dbReference type="AlphaFoldDB" id="A0A844AWQ9"/>